<keyword evidence="6" id="KW-0547">Nucleotide-binding</keyword>
<dbReference type="InterPro" id="IPR018162">
    <property type="entry name" value="Ala-tRNA-ligase_IIc_anticod-bd"/>
</dbReference>
<evidence type="ECO:0000256" key="7">
    <source>
        <dbReference type="ARBA" id="ARBA00022840"/>
    </source>
</evidence>
<dbReference type="Pfam" id="PF07973">
    <property type="entry name" value="tRNA_SAD"/>
    <property type="match status" value="1"/>
</dbReference>
<evidence type="ECO:0000256" key="2">
    <source>
        <dbReference type="ARBA" id="ARBA00013168"/>
    </source>
</evidence>
<evidence type="ECO:0000259" key="11">
    <source>
        <dbReference type="PROSITE" id="PS50860"/>
    </source>
</evidence>
<dbReference type="InterPro" id="IPR050058">
    <property type="entry name" value="Ala-tRNA_ligase"/>
</dbReference>
<dbReference type="InterPro" id="IPR009000">
    <property type="entry name" value="Transl_B-barrel_sf"/>
</dbReference>
<evidence type="ECO:0000256" key="10">
    <source>
        <dbReference type="ARBA" id="ARBA00023146"/>
    </source>
</evidence>
<evidence type="ECO:0000256" key="9">
    <source>
        <dbReference type="ARBA" id="ARBA00022917"/>
    </source>
</evidence>
<dbReference type="Proteomes" id="UP000287651">
    <property type="component" value="Unassembled WGS sequence"/>
</dbReference>
<dbReference type="InterPro" id="IPR018164">
    <property type="entry name" value="Ala-tRNA-synth_IIc_N"/>
</dbReference>
<dbReference type="GO" id="GO:0005524">
    <property type="term" value="F:ATP binding"/>
    <property type="evidence" value="ECO:0007669"/>
    <property type="project" value="UniProtKB-KW"/>
</dbReference>
<dbReference type="AlphaFoldDB" id="A0A427BBM2"/>
<dbReference type="SUPFAM" id="SSF101353">
    <property type="entry name" value="Putative anticodon-binding domain of alanyl-tRNA synthetase (AlaRS)"/>
    <property type="match status" value="1"/>
</dbReference>
<dbReference type="Pfam" id="PF01411">
    <property type="entry name" value="tRNA-synt_2c"/>
    <property type="match status" value="1"/>
</dbReference>
<keyword evidence="8" id="KW-0694">RNA-binding</keyword>
<dbReference type="PROSITE" id="PS50860">
    <property type="entry name" value="AA_TRNA_LIGASE_II_ALA"/>
    <property type="match status" value="1"/>
</dbReference>
<dbReference type="GO" id="GO:0005829">
    <property type="term" value="C:cytosol"/>
    <property type="evidence" value="ECO:0007669"/>
    <property type="project" value="TreeGrafter"/>
</dbReference>
<dbReference type="EC" id="6.1.1.7" evidence="2"/>
<comment type="caution">
    <text evidence="12">The sequence shown here is derived from an EMBL/GenBank/DDBJ whole genome shotgun (WGS) entry which is preliminary data.</text>
</comment>
<dbReference type="FunFam" id="2.40.30.130:FF:000007">
    <property type="entry name" value="Probable alanine--tRNA ligase, chloroplastic"/>
    <property type="match status" value="1"/>
</dbReference>
<dbReference type="SUPFAM" id="SSF50447">
    <property type="entry name" value="Translation proteins"/>
    <property type="match status" value="1"/>
</dbReference>
<dbReference type="GO" id="GO:0004813">
    <property type="term" value="F:alanine-tRNA ligase activity"/>
    <property type="evidence" value="ECO:0007669"/>
    <property type="project" value="UniProtKB-EC"/>
</dbReference>
<accession>A0A427BBM2</accession>
<keyword evidence="7" id="KW-0067">ATP-binding</keyword>
<dbReference type="GO" id="GO:0002161">
    <property type="term" value="F:aminoacyl-tRNA deacylase activity"/>
    <property type="evidence" value="ECO:0007669"/>
    <property type="project" value="TreeGrafter"/>
</dbReference>
<evidence type="ECO:0000256" key="4">
    <source>
        <dbReference type="ARBA" id="ARBA00022555"/>
    </source>
</evidence>
<dbReference type="PANTHER" id="PTHR11777:SF9">
    <property type="entry name" value="ALANINE--TRNA LIGASE, CYTOPLASMIC"/>
    <property type="match status" value="1"/>
</dbReference>
<dbReference type="Gene3D" id="3.10.310.40">
    <property type="match status" value="1"/>
</dbReference>
<reference evidence="12 13" key="1">
    <citation type="journal article" date="2014" name="Agronomy (Basel)">
        <title>A Draft Genome Sequence for Ensete ventricosum, the Drought-Tolerant Tree Against Hunger.</title>
        <authorList>
            <person name="Harrison J."/>
            <person name="Moore K.A."/>
            <person name="Paszkiewicz K."/>
            <person name="Jones T."/>
            <person name="Grant M."/>
            <person name="Ambacheew D."/>
            <person name="Muzemil S."/>
            <person name="Studholme D.J."/>
        </authorList>
    </citation>
    <scope>NUCLEOTIDE SEQUENCE [LARGE SCALE GENOMIC DNA]</scope>
</reference>
<keyword evidence="5" id="KW-0436">Ligase</keyword>
<keyword evidence="9" id="KW-0648">Protein biosynthesis</keyword>
<dbReference type="InterPro" id="IPR018163">
    <property type="entry name" value="Thr/Ala-tRNA-synth_IIc_edit"/>
</dbReference>
<dbReference type="GO" id="GO:0000049">
    <property type="term" value="F:tRNA binding"/>
    <property type="evidence" value="ECO:0007669"/>
    <property type="project" value="UniProtKB-KW"/>
</dbReference>
<evidence type="ECO:0000256" key="6">
    <source>
        <dbReference type="ARBA" id="ARBA00022741"/>
    </source>
</evidence>
<gene>
    <name evidence="12" type="ORF">B296_00003189</name>
</gene>
<protein>
    <recommendedName>
        <fullName evidence="3">Alanine--tRNA ligase</fullName>
        <ecNumber evidence="2">6.1.1.7</ecNumber>
    </recommendedName>
</protein>
<proteinExistence type="inferred from homology"/>
<evidence type="ECO:0000256" key="5">
    <source>
        <dbReference type="ARBA" id="ARBA00022598"/>
    </source>
</evidence>
<evidence type="ECO:0000313" key="13">
    <source>
        <dbReference type="Proteomes" id="UP000287651"/>
    </source>
</evidence>
<keyword evidence="4" id="KW-0820">tRNA-binding</keyword>
<evidence type="ECO:0000256" key="1">
    <source>
        <dbReference type="ARBA" id="ARBA00008429"/>
    </source>
</evidence>
<dbReference type="InterPro" id="IPR018165">
    <property type="entry name" value="Ala-tRNA-synth_IIc_core"/>
</dbReference>
<dbReference type="InterPro" id="IPR012947">
    <property type="entry name" value="tRNA_SAD"/>
</dbReference>
<dbReference type="EMBL" id="AMZH03000055">
    <property type="protein sequence ID" value="RRT85823.1"/>
    <property type="molecule type" value="Genomic_DNA"/>
</dbReference>
<dbReference type="GO" id="GO:0006419">
    <property type="term" value="P:alanyl-tRNA aminoacylation"/>
    <property type="evidence" value="ECO:0007669"/>
    <property type="project" value="InterPro"/>
</dbReference>
<dbReference type="Gene3D" id="3.30.54.20">
    <property type="match status" value="1"/>
</dbReference>
<comment type="similarity">
    <text evidence="1">Belongs to the class-II aminoacyl-tRNA synthetase family. Alax-L subfamily.</text>
</comment>
<sequence>MYNPSLHLLFSFQIIGDHMRAVVYLISDAVLPSNIGRGYVVRRLIRRVVRIGRLLGIKDAGEGNPEGAFLPGLAKTVIELSNQIDPDVTGRMPHILEELKREELRFVQTLERGEKLLDQFLASALLNASTNGDRPCLAGRDVFLLYDTYGFPVEITAEAAEERGVSLDMNGFHIEMENQRRQSQAAHSAVKLSVGNEVELAESVPDTEFLGYDMLSASAIIKGLLLNGEPVTEVAEGSDVEIMLDRTPFYAESGGQIGDNGFLHCKGAEDSKDTAIVEVKDVQKSIGNIFVHKGTIKEGKIEVGLEVNAIVDPTLRQRAKVRVVEVPGVSMELCGGTHVTNTSEIRGFKIISEQGIASGIRRIEAVADADSLRNAAEYLVDSLQDPAAIVLGSCPGDGKVSLIAAFTPSVVKMGIQAGKFIGAIAKLCGGGGGGKPNFAQAGGRKPENLSDALEKARVELIATLDGKTS</sequence>
<evidence type="ECO:0000256" key="3">
    <source>
        <dbReference type="ARBA" id="ARBA00017959"/>
    </source>
</evidence>
<evidence type="ECO:0000313" key="12">
    <source>
        <dbReference type="EMBL" id="RRT85823.1"/>
    </source>
</evidence>
<dbReference type="InterPro" id="IPR002318">
    <property type="entry name" value="Ala-tRNA-lgiase_IIc"/>
</dbReference>
<dbReference type="PANTHER" id="PTHR11777">
    <property type="entry name" value="ALANYL-TRNA SYNTHETASE"/>
    <property type="match status" value="1"/>
</dbReference>
<dbReference type="SMART" id="SM00863">
    <property type="entry name" value="tRNA_SAD"/>
    <property type="match status" value="1"/>
</dbReference>
<dbReference type="SUPFAM" id="SSF55186">
    <property type="entry name" value="ThrRS/AlaRS common domain"/>
    <property type="match status" value="1"/>
</dbReference>
<keyword evidence="10" id="KW-0030">Aminoacyl-tRNA synthetase</keyword>
<dbReference type="FunFam" id="3.10.310.40:FF:000001">
    <property type="entry name" value="Alanine--tRNA ligase"/>
    <property type="match status" value="1"/>
</dbReference>
<organism evidence="12 13">
    <name type="scientific">Ensete ventricosum</name>
    <name type="common">Abyssinian banana</name>
    <name type="synonym">Musa ensete</name>
    <dbReference type="NCBI Taxonomy" id="4639"/>
    <lineage>
        <taxon>Eukaryota</taxon>
        <taxon>Viridiplantae</taxon>
        <taxon>Streptophyta</taxon>
        <taxon>Embryophyta</taxon>
        <taxon>Tracheophyta</taxon>
        <taxon>Spermatophyta</taxon>
        <taxon>Magnoliopsida</taxon>
        <taxon>Liliopsida</taxon>
        <taxon>Zingiberales</taxon>
        <taxon>Musaceae</taxon>
        <taxon>Ensete</taxon>
    </lineage>
</organism>
<feature type="domain" description="Alanyl-transfer RNA synthetases family profile" evidence="11">
    <location>
        <begin position="11"/>
        <end position="318"/>
    </location>
</feature>
<evidence type="ECO:0000256" key="8">
    <source>
        <dbReference type="ARBA" id="ARBA00022884"/>
    </source>
</evidence>
<dbReference type="Gene3D" id="2.40.30.130">
    <property type="match status" value="1"/>
</dbReference>
<name>A0A427BBM2_ENSVE</name>
<dbReference type="PRINTS" id="PR00980">
    <property type="entry name" value="TRNASYNTHALA"/>
</dbReference>